<gene>
    <name evidence="2" type="ORF">ADIS_4474</name>
</gene>
<keyword evidence="1" id="KW-0472">Membrane</keyword>
<comment type="caution">
    <text evidence="2">The sequence shown here is derived from an EMBL/GenBank/DDBJ whole genome shotgun (WGS) entry which is preliminary data.</text>
</comment>
<organism evidence="2 3">
    <name type="scientific">Lunatimonas lonarensis</name>
    <dbReference type="NCBI Taxonomy" id="1232681"/>
    <lineage>
        <taxon>Bacteria</taxon>
        <taxon>Pseudomonadati</taxon>
        <taxon>Bacteroidota</taxon>
        <taxon>Cytophagia</taxon>
        <taxon>Cytophagales</taxon>
        <taxon>Cyclobacteriaceae</taxon>
    </lineage>
</organism>
<dbReference type="RefSeq" id="WP_010856587.1">
    <property type="nucleotide sequence ID" value="NZ_AQHR01000112.1"/>
</dbReference>
<dbReference type="AlphaFoldDB" id="R7ZLL4"/>
<dbReference type="EMBL" id="AQHR01000112">
    <property type="protein sequence ID" value="EON74985.1"/>
    <property type="molecule type" value="Genomic_DNA"/>
</dbReference>
<keyword evidence="1" id="KW-0812">Transmembrane</keyword>
<proteinExistence type="predicted"/>
<sequence length="49" mass="5440">MVAIIGLLAAMVYVLYLFGVWDSTTVSWVSAIVLISSYLLGLYLQRIDT</sequence>
<protein>
    <submittedName>
        <fullName evidence="2">Uncharacterized protein</fullName>
    </submittedName>
</protein>
<name>R7ZLL4_9BACT</name>
<evidence type="ECO:0000313" key="3">
    <source>
        <dbReference type="Proteomes" id="UP000013909"/>
    </source>
</evidence>
<evidence type="ECO:0000256" key="1">
    <source>
        <dbReference type="SAM" id="Phobius"/>
    </source>
</evidence>
<dbReference type="Proteomes" id="UP000013909">
    <property type="component" value="Unassembled WGS sequence"/>
</dbReference>
<keyword evidence="3" id="KW-1185">Reference proteome</keyword>
<accession>R7ZLL4</accession>
<feature type="transmembrane region" description="Helical" evidence="1">
    <location>
        <begin position="27"/>
        <end position="44"/>
    </location>
</feature>
<evidence type="ECO:0000313" key="2">
    <source>
        <dbReference type="EMBL" id="EON74985.1"/>
    </source>
</evidence>
<keyword evidence="1" id="KW-1133">Transmembrane helix</keyword>
<reference evidence="2 3" key="1">
    <citation type="submission" date="2013-02" db="EMBL/GenBank/DDBJ databases">
        <title>A novel strain isolated from Lonar lake, Maharashtra, India.</title>
        <authorList>
            <person name="Singh A."/>
        </authorList>
    </citation>
    <scope>NUCLEOTIDE SEQUENCE [LARGE SCALE GENOMIC DNA]</scope>
    <source>
        <strain evidence="2 3">AK24</strain>
    </source>
</reference>
<feature type="transmembrane region" description="Helical" evidence="1">
    <location>
        <begin position="5"/>
        <end position="21"/>
    </location>
</feature>